<dbReference type="AlphaFoldDB" id="A0A6A4VVL5"/>
<dbReference type="PANTHER" id="PTHR33936">
    <property type="entry name" value="PROTEIN CBG17840"/>
    <property type="match status" value="1"/>
</dbReference>
<name>A0A6A4VVL5_AMPAM</name>
<dbReference type="PROSITE" id="PS50157">
    <property type="entry name" value="ZINC_FINGER_C2H2_2"/>
    <property type="match status" value="1"/>
</dbReference>
<dbReference type="PANTHER" id="PTHR33936:SF25">
    <property type="entry name" value="C2H2-TYPE DOMAIN-CONTAINING PROTEIN"/>
    <property type="match status" value="1"/>
</dbReference>
<organism evidence="4 5">
    <name type="scientific">Amphibalanus amphitrite</name>
    <name type="common">Striped barnacle</name>
    <name type="synonym">Balanus amphitrite</name>
    <dbReference type="NCBI Taxonomy" id="1232801"/>
    <lineage>
        <taxon>Eukaryota</taxon>
        <taxon>Metazoa</taxon>
        <taxon>Ecdysozoa</taxon>
        <taxon>Arthropoda</taxon>
        <taxon>Crustacea</taxon>
        <taxon>Multicrustacea</taxon>
        <taxon>Cirripedia</taxon>
        <taxon>Thoracica</taxon>
        <taxon>Thoracicalcarea</taxon>
        <taxon>Balanomorpha</taxon>
        <taxon>Balanoidea</taxon>
        <taxon>Balanidae</taxon>
        <taxon>Amphibalaninae</taxon>
        <taxon>Amphibalanus</taxon>
    </lineage>
</organism>
<dbReference type="Gene3D" id="3.30.160.60">
    <property type="entry name" value="Classic Zinc Finger"/>
    <property type="match status" value="1"/>
</dbReference>
<dbReference type="SMART" id="SM00355">
    <property type="entry name" value="ZnF_C2H2"/>
    <property type="match status" value="2"/>
</dbReference>
<feature type="region of interest" description="Disordered" evidence="2">
    <location>
        <begin position="65"/>
        <end position="134"/>
    </location>
</feature>
<comment type="caution">
    <text evidence="4">The sequence shown here is derived from an EMBL/GenBank/DDBJ whole genome shotgun (WGS) entry which is preliminary data.</text>
</comment>
<evidence type="ECO:0000256" key="2">
    <source>
        <dbReference type="SAM" id="MobiDB-lite"/>
    </source>
</evidence>
<keyword evidence="5" id="KW-1185">Reference proteome</keyword>
<evidence type="ECO:0000313" key="4">
    <source>
        <dbReference type="EMBL" id="KAF0298185.1"/>
    </source>
</evidence>
<feature type="compositionally biased region" description="Low complexity" evidence="2">
    <location>
        <begin position="83"/>
        <end position="98"/>
    </location>
</feature>
<reference evidence="4 5" key="1">
    <citation type="submission" date="2019-07" db="EMBL/GenBank/DDBJ databases">
        <title>Draft genome assembly of a fouling barnacle, Amphibalanus amphitrite (Darwin, 1854): The first reference genome for Thecostraca.</title>
        <authorList>
            <person name="Kim W."/>
        </authorList>
    </citation>
    <scope>NUCLEOTIDE SEQUENCE [LARGE SCALE GENOMIC DNA]</scope>
    <source>
        <strain evidence="4">SNU_AA5</strain>
        <tissue evidence="4">Soma without cirri and trophi</tissue>
    </source>
</reference>
<dbReference type="EMBL" id="VIIS01001441">
    <property type="protein sequence ID" value="KAF0298185.1"/>
    <property type="molecule type" value="Genomic_DNA"/>
</dbReference>
<evidence type="ECO:0000313" key="5">
    <source>
        <dbReference type="Proteomes" id="UP000440578"/>
    </source>
</evidence>
<sequence length="789" mass="86340">MKSSQKEEYFLKKKNGICAAPILVPPVPTTPHVTASVTALAPSSDQGSIVTDPLLMETAEAFSRSALSHAGAGPSDGAQPSTSADGGPSDGAPPGTSADSGPSDGAQPSTSADGGPSDGAPPGTSAGAGADGPSSTICRLVRKRAVDMSKPEPCDLCGCRYKNKASLKAHQRTYHSDSVAVKTRDSLRCAEVGCDFTTSHCKTLCKHLTQQHNIQMDVVKLIFKDWDEMTAWQSDFEYETGTRYRRLQRQVSDSGELIQLRLTCPGAEPPASQRRVGWRLRRTSGRRGRPPGPPAATRVICTSYVRACRPESDGPVTVTVNTTHYGHRLDESAAGRTKEPLPETTRRFLEETLRAGWSLERIMRAVRRSVLDDPSPLNAMFRLRRQHVYKVAHRLGIPSERLRPDPETEEGPLPALTTVAERLADNEGAHVLFHKEVGDVMEGLHESDFVFAFTTDRQLELLHQLGPGGVLMMDVTDTPPKGRRCRLLALYAFRGDGDAPRPVAWLLSSAVPGGELAQQLVLALAQLSEQQLEAPLPAPRYFVADKYSEFHQVWCEATGQRPTRLLDQARARATLSTMLIKHVKDPSRRQVVWTAVSRLMTLTGREEQPDGGGAPADEVGVRRAVYRTAAHLARQLQTRPDTQRFGAYLEEKWIRKGLLEEWQSVFRRGVVVPSHSAAQVLHAAVAAEFLGSAERCVDRAVAKLMEFSEKWNQPAPERNASAPLTMAKYFPASAGALRPSWGGPPEQRRHQLRRRLQDLLGALQDATDAELPACERAVRAMEEALSPPL</sequence>
<feature type="compositionally biased region" description="Low complexity" evidence="2">
    <location>
        <begin position="111"/>
        <end position="134"/>
    </location>
</feature>
<feature type="domain" description="C2H2-type" evidence="3">
    <location>
        <begin position="152"/>
        <end position="180"/>
    </location>
</feature>
<proteinExistence type="predicted"/>
<evidence type="ECO:0000259" key="3">
    <source>
        <dbReference type="PROSITE" id="PS50157"/>
    </source>
</evidence>
<gene>
    <name evidence="4" type="ORF">FJT64_004434</name>
</gene>
<keyword evidence="1" id="KW-0863">Zinc-finger</keyword>
<accession>A0A6A4VVL5</accession>
<evidence type="ECO:0000256" key="1">
    <source>
        <dbReference type="PROSITE-ProRule" id="PRU00042"/>
    </source>
</evidence>
<keyword evidence="1" id="KW-0862">Zinc</keyword>
<protein>
    <recommendedName>
        <fullName evidence="3">C2H2-type domain-containing protein</fullName>
    </recommendedName>
</protein>
<dbReference type="InterPro" id="IPR052797">
    <property type="entry name" value="RegFact_GeneExpr_CellDeath"/>
</dbReference>
<dbReference type="InterPro" id="IPR013087">
    <property type="entry name" value="Znf_C2H2_type"/>
</dbReference>
<dbReference type="Proteomes" id="UP000440578">
    <property type="component" value="Unassembled WGS sequence"/>
</dbReference>
<dbReference type="PROSITE" id="PS00028">
    <property type="entry name" value="ZINC_FINGER_C2H2_1"/>
    <property type="match status" value="1"/>
</dbReference>
<dbReference type="OrthoDB" id="6775554at2759"/>
<dbReference type="GO" id="GO:0008270">
    <property type="term" value="F:zinc ion binding"/>
    <property type="evidence" value="ECO:0007669"/>
    <property type="project" value="UniProtKB-KW"/>
</dbReference>
<keyword evidence="1" id="KW-0479">Metal-binding</keyword>